<dbReference type="SUPFAM" id="SSF46894">
    <property type="entry name" value="C-terminal effector domain of the bipartite response regulators"/>
    <property type="match status" value="1"/>
</dbReference>
<dbReference type="GO" id="GO:0005524">
    <property type="term" value="F:ATP binding"/>
    <property type="evidence" value="ECO:0007669"/>
    <property type="project" value="UniProtKB-KW"/>
</dbReference>
<dbReference type="InterPro" id="IPR036388">
    <property type="entry name" value="WH-like_DNA-bd_sf"/>
</dbReference>
<dbReference type="InterPro" id="IPR000792">
    <property type="entry name" value="Tscrpt_reg_LuxR_C"/>
</dbReference>
<protein>
    <submittedName>
        <fullName evidence="4">Regulatory LuxR family protein</fullName>
    </submittedName>
</protein>
<comment type="caution">
    <text evidence="4">The sequence shown here is derived from an EMBL/GenBank/DDBJ whole genome shotgun (WGS) entry which is preliminary data.</text>
</comment>
<dbReference type="GO" id="GO:0006355">
    <property type="term" value="P:regulation of DNA-templated transcription"/>
    <property type="evidence" value="ECO:0007669"/>
    <property type="project" value="InterPro"/>
</dbReference>
<keyword evidence="5" id="KW-1185">Reference proteome</keyword>
<evidence type="ECO:0000313" key="5">
    <source>
        <dbReference type="Proteomes" id="UP000294508"/>
    </source>
</evidence>
<proteinExistence type="predicted"/>
<dbReference type="PRINTS" id="PR00038">
    <property type="entry name" value="HTHLUXR"/>
</dbReference>
<evidence type="ECO:0000256" key="2">
    <source>
        <dbReference type="ARBA" id="ARBA00022840"/>
    </source>
</evidence>
<dbReference type="PANTHER" id="PTHR16305:SF35">
    <property type="entry name" value="TRANSCRIPTIONAL ACTIVATOR DOMAIN"/>
    <property type="match status" value="1"/>
</dbReference>
<evidence type="ECO:0000256" key="1">
    <source>
        <dbReference type="ARBA" id="ARBA00022741"/>
    </source>
</evidence>
<evidence type="ECO:0000313" key="4">
    <source>
        <dbReference type="EMBL" id="TCO14376.1"/>
    </source>
</evidence>
<organism evidence="4 5">
    <name type="scientific">Kribbella steppae</name>
    <dbReference type="NCBI Taxonomy" id="2512223"/>
    <lineage>
        <taxon>Bacteria</taxon>
        <taxon>Bacillati</taxon>
        <taxon>Actinomycetota</taxon>
        <taxon>Actinomycetes</taxon>
        <taxon>Propionibacteriales</taxon>
        <taxon>Kribbellaceae</taxon>
        <taxon>Kribbella</taxon>
    </lineage>
</organism>
<evidence type="ECO:0000259" key="3">
    <source>
        <dbReference type="PROSITE" id="PS50043"/>
    </source>
</evidence>
<dbReference type="AlphaFoldDB" id="A0A4R2GW48"/>
<accession>A0A4R2GW48</accession>
<sequence length="912" mass="97903">MTSATDGLRGRRSECAHLDRLVADVRSRQGRVLIVRGEAGIGKSALLDYLAANADGCRVARAAGVESEMELPFAGLHQLCAPMLDLAENLPPPQSAALRVAFGLEFGGPPDRFLVGAAVLSLLAEVADRQPLLCVVDDAQWLDRASAQALTFVGRRLFADQIAVVFGVRDPVTAPEWRGFPELLVGGLADEDAEALLDAVVPGRLDEHVRDRIVAETRGNPLALLELPRGLTAAELAGGFERPDVRPMASQIEQNFVQRVQLLPPQTQRLLLTAAAEPVGDVPLLLRALRILDLPVTAAGPAEASGLVELGARVRFRHPLVRSATYRAAVSADRRAAHQAIAEAIDPDLDPDRRAWHRAQAADEPDEEVAAELIASADRAQRRGGVAAMAAFLQRATELTPDPATRASRALAAAQATLRAGAFETAQKLLVTADEWSANELHQATVNLFRAQITFASGHGTAAAQLLLDAARRLEPLHLDLARDTYLDAFVAAMFAGVLAPGSPQAEVARVARAAPQPTTPRKHDLLLETLAVSFTDGYPAAVPLARQAIEAFADQTLADPSDLRWLWLASRTSVDLWDYDHWDVLTDRHVRLARELGDLTELPLVLNSRLTMHLFGGDFAAAASLLAEIRTIVDATGIALAPYGAIGLAVMRGRLDEAVPLIATTMDDVKARGEGGGLSFTRWANAVLMNSLARYPEALASAQAASADPMDLGVASWSLPELVEAAVRSGQRELATEGLDRLTELTQASGTDWALGLLARSTALLTTGPAAESGYQEAVERLGRTRVRMDLARSHLVYGEWLRRAGRRQDARTQLRTAYDLLTTAGADAFAERARRELAATGEAVDERASRASDTLTAQEAHIAALAGSGLTNAQIGAQMFLSQHTVEWHLRKVFAKLGITSRRQLRPLTG</sequence>
<dbReference type="OrthoDB" id="3514764at2"/>
<reference evidence="4 5" key="1">
    <citation type="journal article" date="2015" name="Stand. Genomic Sci.">
        <title>Genomic Encyclopedia of Bacterial and Archaeal Type Strains, Phase III: the genomes of soil and plant-associated and newly described type strains.</title>
        <authorList>
            <person name="Whitman W.B."/>
            <person name="Woyke T."/>
            <person name="Klenk H.P."/>
            <person name="Zhou Y."/>
            <person name="Lilburn T.G."/>
            <person name="Beck B.J."/>
            <person name="De Vos P."/>
            <person name="Vandamme P."/>
            <person name="Eisen J.A."/>
            <person name="Garrity G."/>
            <person name="Hugenholtz P."/>
            <person name="Kyrpides N.C."/>
        </authorList>
    </citation>
    <scope>NUCLEOTIDE SEQUENCE [LARGE SCALE GENOMIC DNA]</scope>
    <source>
        <strain evidence="4 5">VKM Ac-2572</strain>
    </source>
</reference>
<dbReference type="CDD" id="cd06170">
    <property type="entry name" value="LuxR_C_like"/>
    <property type="match status" value="1"/>
</dbReference>
<dbReference type="Gene3D" id="1.10.10.10">
    <property type="entry name" value="Winged helix-like DNA-binding domain superfamily/Winged helix DNA-binding domain"/>
    <property type="match status" value="1"/>
</dbReference>
<dbReference type="SMART" id="SM00421">
    <property type="entry name" value="HTH_LUXR"/>
    <property type="match status" value="1"/>
</dbReference>
<dbReference type="InterPro" id="IPR041664">
    <property type="entry name" value="AAA_16"/>
</dbReference>
<feature type="domain" description="HTH luxR-type" evidence="3">
    <location>
        <begin position="850"/>
        <end position="912"/>
    </location>
</feature>
<dbReference type="PROSITE" id="PS50043">
    <property type="entry name" value="HTH_LUXR_2"/>
    <property type="match status" value="1"/>
</dbReference>
<dbReference type="GO" id="GO:0004016">
    <property type="term" value="F:adenylate cyclase activity"/>
    <property type="evidence" value="ECO:0007669"/>
    <property type="project" value="TreeGrafter"/>
</dbReference>
<keyword evidence="2" id="KW-0067">ATP-binding</keyword>
<dbReference type="SUPFAM" id="SSF52540">
    <property type="entry name" value="P-loop containing nucleoside triphosphate hydrolases"/>
    <property type="match status" value="1"/>
</dbReference>
<dbReference type="GO" id="GO:0005737">
    <property type="term" value="C:cytoplasm"/>
    <property type="evidence" value="ECO:0007669"/>
    <property type="project" value="TreeGrafter"/>
</dbReference>
<gene>
    <name evidence="4" type="ORF">EV652_12468</name>
</gene>
<dbReference type="Pfam" id="PF00196">
    <property type="entry name" value="GerE"/>
    <property type="match status" value="1"/>
</dbReference>
<dbReference type="Pfam" id="PF13191">
    <property type="entry name" value="AAA_16"/>
    <property type="match status" value="1"/>
</dbReference>
<dbReference type="PANTHER" id="PTHR16305">
    <property type="entry name" value="TESTICULAR SOLUBLE ADENYLYL CYCLASE"/>
    <property type="match status" value="1"/>
</dbReference>
<keyword evidence="1" id="KW-0547">Nucleotide-binding</keyword>
<dbReference type="InterPro" id="IPR027417">
    <property type="entry name" value="P-loop_NTPase"/>
</dbReference>
<dbReference type="RefSeq" id="WP_132216510.1">
    <property type="nucleotide sequence ID" value="NZ_SLWN01000024.1"/>
</dbReference>
<dbReference type="Proteomes" id="UP000294508">
    <property type="component" value="Unassembled WGS sequence"/>
</dbReference>
<name>A0A4R2GW48_9ACTN</name>
<dbReference type="InterPro" id="IPR016032">
    <property type="entry name" value="Sig_transdc_resp-reg_C-effctor"/>
</dbReference>
<dbReference type="GO" id="GO:0003677">
    <property type="term" value="F:DNA binding"/>
    <property type="evidence" value="ECO:0007669"/>
    <property type="project" value="InterPro"/>
</dbReference>
<dbReference type="EMBL" id="SLWN01000024">
    <property type="protein sequence ID" value="TCO14376.1"/>
    <property type="molecule type" value="Genomic_DNA"/>
</dbReference>